<dbReference type="SUPFAM" id="SSF51206">
    <property type="entry name" value="cAMP-binding domain-like"/>
    <property type="match status" value="1"/>
</dbReference>
<name>A0A0H4PFN2_9BACT</name>
<evidence type="ECO:0000313" key="3">
    <source>
        <dbReference type="Proteomes" id="UP000036520"/>
    </source>
</evidence>
<dbReference type="PATRIC" id="fig|320787.5.peg.4299"/>
<dbReference type="Gene3D" id="2.60.120.10">
    <property type="entry name" value="Jelly Rolls"/>
    <property type="match status" value="1"/>
</dbReference>
<dbReference type="STRING" id="320787.CA2015_3928"/>
<keyword evidence="3" id="KW-1185">Reference proteome</keyword>
<reference evidence="2 3" key="1">
    <citation type="submission" date="2015-07" db="EMBL/GenBank/DDBJ databases">
        <authorList>
            <person name="Kim K.M."/>
        </authorList>
    </citation>
    <scope>NUCLEOTIDE SEQUENCE [LARGE SCALE GENOMIC DNA]</scope>
    <source>
        <strain evidence="2 3">KCTC 12363</strain>
    </source>
</reference>
<dbReference type="InterPro" id="IPR000595">
    <property type="entry name" value="cNMP-bd_dom"/>
</dbReference>
<dbReference type="OrthoDB" id="667553at2"/>
<dbReference type="Proteomes" id="UP000036520">
    <property type="component" value="Chromosome"/>
</dbReference>
<dbReference type="Pfam" id="PF00027">
    <property type="entry name" value="cNMP_binding"/>
    <property type="match status" value="1"/>
</dbReference>
<accession>A0A0H4PFN2</accession>
<dbReference type="RefSeq" id="WP_048643412.1">
    <property type="nucleotide sequence ID" value="NZ_CAXBGM010000048.1"/>
</dbReference>
<proteinExistence type="predicted"/>
<dbReference type="InterPro" id="IPR014710">
    <property type="entry name" value="RmlC-like_jellyroll"/>
</dbReference>
<dbReference type="KEGG" id="camu:CA2015_3928"/>
<organism evidence="2 3">
    <name type="scientific">Cyclobacterium amurskyense</name>
    <dbReference type="NCBI Taxonomy" id="320787"/>
    <lineage>
        <taxon>Bacteria</taxon>
        <taxon>Pseudomonadati</taxon>
        <taxon>Bacteroidota</taxon>
        <taxon>Cytophagia</taxon>
        <taxon>Cytophagales</taxon>
        <taxon>Cyclobacteriaceae</taxon>
        <taxon>Cyclobacterium</taxon>
    </lineage>
</organism>
<dbReference type="InterPro" id="IPR018490">
    <property type="entry name" value="cNMP-bd_dom_sf"/>
</dbReference>
<sequence length="191" mass="22198">MQKLIDYINSISPITEHTVKEVGALFTFRQIAKNDIFIDAGVIAKKIGFLEEGVIRAYFRNKRGQEYNKHFFKAPCFIGGYSSLVTGKPNQIIQQAMTDCKLREANSSKLIALYDKHQDLERMARILSERYFVQKEQREVEIVLLNASERYLIFKKEFSDLEQIIPQYHIASYLGITPTQLSRVRQKLSKE</sequence>
<protein>
    <submittedName>
        <fullName evidence="2">cAMP-binding protein</fullName>
    </submittedName>
</protein>
<feature type="domain" description="Cyclic nucleotide-binding" evidence="1">
    <location>
        <begin position="29"/>
        <end position="117"/>
    </location>
</feature>
<gene>
    <name evidence="2" type="ORF">CA2015_3928</name>
</gene>
<dbReference type="AlphaFoldDB" id="A0A0H4PFN2"/>
<evidence type="ECO:0000259" key="1">
    <source>
        <dbReference type="Pfam" id="PF00027"/>
    </source>
</evidence>
<dbReference type="EMBL" id="CP012040">
    <property type="protein sequence ID" value="AKP53291.1"/>
    <property type="molecule type" value="Genomic_DNA"/>
</dbReference>
<evidence type="ECO:0000313" key="2">
    <source>
        <dbReference type="EMBL" id="AKP53291.1"/>
    </source>
</evidence>